<dbReference type="SUPFAM" id="SSF161219">
    <property type="entry name" value="CHY zinc finger-like"/>
    <property type="match status" value="1"/>
</dbReference>
<dbReference type="GO" id="GO:0005634">
    <property type="term" value="C:nucleus"/>
    <property type="evidence" value="ECO:0007669"/>
    <property type="project" value="TreeGrafter"/>
</dbReference>
<dbReference type="KEGG" id="qsa:O6P43_003516"/>
<dbReference type="SUPFAM" id="SSF161245">
    <property type="entry name" value="Zinc hairpin stack"/>
    <property type="match status" value="1"/>
</dbReference>
<dbReference type="Pfam" id="PF14599">
    <property type="entry name" value="zinc_ribbon_6"/>
    <property type="match status" value="1"/>
</dbReference>
<dbReference type="InterPro" id="IPR037274">
    <property type="entry name" value="Znf_CHY_sf"/>
</dbReference>
<reference evidence="7" key="1">
    <citation type="journal article" date="2023" name="Science">
        <title>Elucidation of the pathway for biosynthesis of saponin adjuvants from the soapbark tree.</title>
        <authorList>
            <person name="Reed J."/>
            <person name="Orme A."/>
            <person name="El-Demerdash A."/>
            <person name="Owen C."/>
            <person name="Martin L.B.B."/>
            <person name="Misra R.C."/>
            <person name="Kikuchi S."/>
            <person name="Rejzek M."/>
            <person name="Martin A.C."/>
            <person name="Harkess A."/>
            <person name="Leebens-Mack J."/>
            <person name="Louveau T."/>
            <person name="Stephenson M.J."/>
            <person name="Osbourn A."/>
        </authorList>
    </citation>
    <scope>NUCLEOTIDE SEQUENCE</scope>
    <source>
        <strain evidence="7">S10</strain>
    </source>
</reference>
<dbReference type="PROSITE" id="PS51266">
    <property type="entry name" value="ZF_CHY"/>
    <property type="match status" value="1"/>
</dbReference>
<dbReference type="Proteomes" id="UP001163823">
    <property type="component" value="Chromosome 2"/>
</dbReference>
<comment type="caution">
    <text evidence="7">The sequence shown here is derived from an EMBL/GenBank/DDBJ whole genome shotgun (WGS) entry which is preliminary data.</text>
</comment>
<dbReference type="Pfam" id="PF05495">
    <property type="entry name" value="zf-CHY"/>
    <property type="match status" value="1"/>
</dbReference>
<dbReference type="EMBL" id="JARAOO010000002">
    <property type="protein sequence ID" value="KAJ7980219.1"/>
    <property type="molecule type" value="Genomic_DNA"/>
</dbReference>
<evidence type="ECO:0000259" key="5">
    <source>
        <dbReference type="PROSITE" id="PS51266"/>
    </source>
</evidence>
<dbReference type="InterPro" id="IPR017921">
    <property type="entry name" value="Znf_CTCHY"/>
</dbReference>
<dbReference type="GO" id="GO:0061630">
    <property type="term" value="F:ubiquitin protein ligase activity"/>
    <property type="evidence" value="ECO:0007669"/>
    <property type="project" value="TreeGrafter"/>
</dbReference>
<organism evidence="7 8">
    <name type="scientific">Quillaja saponaria</name>
    <name type="common">Soap bark tree</name>
    <dbReference type="NCBI Taxonomy" id="32244"/>
    <lineage>
        <taxon>Eukaryota</taxon>
        <taxon>Viridiplantae</taxon>
        <taxon>Streptophyta</taxon>
        <taxon>Embryophyta</taxon>
        <taxon>Tracheophyta</taxon>
        <taxon>Spermatophyta</taxon>
        <taxon>Magnoliopsida</taxon>
        <taxon>eudicotyledons</taxon>
        <taxon>Gunneridae</taxon>
        <taxon>Pentapetalae</taxon>
        <taxon>rosids</taxon>
        <taxon>fabids</taxon>
        <taxon>Fabales</taxon>
        <taxon>Quillajaceae</taxon>
        <taxon>Quillaja</taxon>
    </lineage>
</organism>
<dbReference type="PANTHER" id="PTHR21319:SF20">
    <property type="entry name" value="E3 UBIQUITIN-PROTEIN LIGASE MIEL1"/>
    <property type="match status" value="1"/>
</dbReference>
<protein>
    <submittedName>
        <fullName evidence="7">RING finger and CHY zinc finger domain-containing protein 1</fullName>
    </submittedName>
</protein>
<feature type="domain" description="CTCHY-type" evidence="6">
    <location>
        <begin position="88"/>
        <end position="152"/>
    </location>
</feature>
<evidence type="ECO:0000256" key="2">
    <source>
        <dbReference type="ARBA" id="ARBA00022771"/>
    </source>
</evidence>
<evidence type="ECO:0000256" key="1">
    <source>
        <dbReference type="ARBA" id="ARBA00022723"/>
    </source>
</evidence>
<accession>A0AAD7QF61</accession>
<dbReference type="InterPro" id="IPR039512">
    <property type="entry name" value="RCHY1_zinc-ribbon"/>
</dbReference>
<dbReference type="InterPro" id="IPR037275">
    <property type="entry name" value="Znf_CTCHY_sf"/>
</dbReference>
<proteinExistence type="predicted"/>
<dbReference type="GO" id="GO:0016567">
    <property type="term" value="P:protein ubiquitination"/>
    <property type="evidence" value="ECO:0007669"/>
    <property type="project" value="TreeGrafter"/>
</dbReference>
<keyword evidence="3" id="KW-0862">Zinc</keyword>
<dbReference type="GO" id="GO:0008270">
    <property type="term" value="F:zinc ion binding"/>
    <property type="evidence" value="ECO:0007669"/>
    <property type="project" value="UniProtKB-KW"/>
</dbReference>
<name>A0AAD7QF61_QUISA</name>
<dbReference type="GO" id="GO:0006511">
    <property type="term" value="P:ubiquitin-dependent protein catabolic process"/>
    <property type="evidence" value="ECO:0007669"/>
    <property type="project" value="TreeGrafter"/>
</dbReference>
<dbReference type="PROSITE" id="PS51270">
    <property type="entry name" value="ZF_CTCHY"/>
    <property type="match status" value="1"/>
</dbReference>
<dbReference type="InterPro" id="IPR008913">
    <property type="entry name" value="Znf_CHY"/>
</dbReference>
<evidence type="ECO:0000256" key="4">
    <source>
        <dbReference type="PROSITE-ProRule" id="PRU00601"/>
    </source>
</evidence>
<evidence type="ECO:0000259" key="6">
    <source>
        <dbReference type="PROSITE" id="PS51270"/>
    </source>
</evidence>
<keyword evidence="1" id="KW-0479">Metal-binding</keyword>
<evidence type="ECO:0000256" key="3">
    <source>
        <dbReference type="ARBA" id="ARBA00022833"/>
    </source>
</evidence>
<dbReference type="PANTHER" id="PTHR21319">
    <property type="entry name" value="RING FINGER AND CHY ZINC FINGER DOMAIN-CONTAINING PROTEIN 1"/>
    <property type="match status" value="1"/>
</dbReference>
<keyword evidence="8" id="KW-1185">Reference proteome</keyword>
<dbReference type="AlphaFoldDB" id="A0AAD7QF61"/>
<sequence>MEGSANERLDFGKMGYGCKHYRRRCMIRAPCCNEIYSCRHCHSEATSMLSKILDRHELSRQDVKQFVCLVCDTEQPAAQVCKNCGVRMGEYFCDICMFYDDDTEKHQFHCDDCGICRIGGRENFFHCKKCVNDISWRETRIGWGLAIHMVCVITIYLWRTPWDTTAPFVLSTFQLAERHYSNEMCHTMHYECYDEMIKPDKYCCPICSKSVINMSRAWKRIDEEIEATVMPEDYRDRKVWILCNDSNDTTEVNFHIIGQKCGHCRSYNTRVIAPPVLPQ</sequence>
<dbReference type="Gene3D" id="2.20.28.10">
    <property type="match status" value="1"/>
</dbReference>
<evidence type="ECO:0000313" key="8">
    <source>
        <dbReference type="Proteomes" id="UP001163823"/>
    </source>
</evidence>
<feature type="domain" description="CHY-type" evidence="5">
    <location>
        <begin position="11"/>
        <end position="86"/>
    </location>
</feature>
<evidence type="ECO:0000313" key="7">
    <source>
        <dbReference type="EMBL" id="KAJ7980219.1"/>
    </source>
</evidence>
<keyword evidence="2 4" id="KW-0863">Zinc-finger</keyword>
<gene>
    <name evidence="7" type="ORF">O6P43_003516</name>
</gene>